<dbReference type="Pfam" id="PF12146">
    <property type="entry name" value="Hydrolase_4"/>
    <property type="match status" value="2"/>
</dbReference>
<proteinExistence type="predicted"/>
<evidence type="ECO:0000313" key="2">
    <source>
        <dbReference type="EMBL" id="SVP88802.1"/>
    </source>
</evidence>
<dbReference type="PANTHER" id="PTHR11614">
    <property type="entry name" value="PHOSPHOLIPASE-RELATED"/>
    <property type="match status" value="1"/>
</dbReference>
<dbReference type="GO" id="GO:0016787">
    <property type="term" value="F:hydrolase activity"/>
    <property type="evidence" value="ECO:0007669"/>
    <property type="project" value="UniProtKB-KW"/>
</dbReference>
<dbReference type="EMBL" id="UIVT01000001">
    <property type="protein sequence ID" value="SVP88802.1"/>
    <property type="molecule type" value="Genomic_DNA"/>
</dbReference>
<dbReference type="AlphaFoldDB" id="A0A3B0MR05"/>
<dbReference type="SUPFAM" id="SSF53474">
    <property type="entry name" value="alpha/beta-Hydrolases"/>
    <property type="match status" value="1"/>
</dbReference>
<dbReference type="VEuPathDB" id="PiroplasmaDB:TA02875"/>
<reference evidence="3" key="1">
    <citation type="submission" date="2018-07" db="EMBL/GenBank/DDBJ databases">
        <authorList>
            <person name="Quirk P.G."/>
            <person name="Krulwich T.A."/>
        </authorList>
    </citation>
    <scope>NUCLEOTIDE SEQUENCE</scope>
    <source>
        <strain evidence="3">Anand</strain>
    </source>
</reference>
<feature type="domain" description="Serine aminopeptidase S33" evidence="1">
    <location>
        <begin position="144"/>
        <end position="198"/>
    </location>
</feature>
<dbReference type="InterPro" id="IPR029058">
    <property type="entry name" value="AB_hydrolase_fold"/>
</dbReference>
<accession>A0A3B0MR05</accession>
<dbReference type="InterPro" id="IPR051044">
    <property type="entry name" value="MAG_DAG_Lipase"/>
</dbReference>
<organism evidence="3">
    <name type="scientific">Theileria annulata</name>
    <dbReference type="NCBI Taxonomy" id="5874"/>
    <lineage>
        <taxon>Eukaryota</taxon>
        <taxon>Sar</taxon>
        <taxon>Alveolata</taxon>
        <taxon>Apicomplexa</taxon>
        <taxon>Aconoidasida</taxon>
        <taxon>Piroplasmida</taxon>
        <taxon>Theileriidae</taxon>
        <taxon>Theileria</taxon>
    </lineage>
</organism>
<feature type="domain" description="Serine aminopeptidase S33" evidence="1">
    <location>
        <begin position="228"/>
        <end position="405"/>
    </location>
</feature>
<dbReference type="EMBL" id="UIVS01000001">
    <property type="protein sequence ID" value="SVP89950.1"/>
    <property type="molecule type" value="Genomic_DNA"/>
</dbReference>
<sequence length="427" mass="49284">MALKKGKAVMSYFVNRQGLRIRTYACEVDNPKGKIFLVHGIKSHFFGDYVGYNVDWYFKYLGEYKSNHALELEKFERKLVFNKRDLKSCTATAKVDSGPVDSVEDVKLKTEKSDEESNRVHSFNCDNLDGRDLFELTPRYKYEGSFVEYLNNLGYSTYSLDHQSHGLSESATEKRCYFVNFDDVCYDLIQFITLVKKGNFFEPNQTFNEEDILNNGPNPNITTSSLYKNKNKSDNYYLFGLSMGGNVVLRTMQLYNLKYKNAANNPKVNLVDALVCFAGMIDIDFQYTSVKRLFPLFRLINKFAPKLRVGKTSDFLECLTMFMRYHDPTYFSERICLKMALMIYDSTKTLDKAFDQYPMDLPTLFLHSSDDTTCDVKGPRHLMKTYFSQSNLVKFQEIEGGAHVITSPLYTNITGPLVSEFLQSLNK</sequence>
<evidence type="ECO:0000259" key="1">
    <source>
        <dbReference type="Pfam" id="PF12146"/>
    </source>
</evidence>
<dbReference type="Gene3D" id="3.40.50.1820">
    <property type="entry name" value="alpha/beta hydrolase"/>
    <property type="match status" value="1"/>
</dbReference>
<dbReference type="InterPro" id="IPR022742">
    <property type="entry name" value="Hydrolase_4"/>
</dbReference>
<gene>
    <name evidence="2" type="ORF">TAT_000065500</name>
    <name evidence="3" type="ORF">TAV_000065200</name>
</gene>
<evidence type="ECO:0000313" key="3">
    <source>
        <dbReference type="EMBL" id="SVP89950.1"/>
    </source>
</evidence>
<keyword evidence="3" id="KW-0378">Hydrolase</keyword>
<name>A0A3B0MR05_THEAN</name>
<protein>
    <submittedName>
        <fullName evidence="3">Alpha/beta hydrolase family/Putative lysophospholipase, putative</fullName>
    </submittedName>
</protein>